<keyword evidence="5" id="KW-0560">Oxidoreductase</keyword>
<dbReference type="Gene3D" id="3.30.9.10">
    <property type="entry name" value="D-Amino Acid Oxidase, subunit A, domain 2"/>
    <property type="match status" value="1"/>
</dbReference>
<keyword evidence="3" id="KW-0285">Flavoprotein</keyword>
<keyword evidence="10" id="KW-1185">Reference proteome</keyword>
<dbReference type="Pfam" id="PF01266">
    <property type="entry name" value="DAO"/>
    <property type="match status" value="1"/>
</dbReference>
<feature type="compositionally biased region" description="Basic and acidic residues" evidence="6">
    <location>
        <begin position="561"/>
        <end position="577"/>
    </location>
</feature>
<feature type="domain" description="Alpha-glycerophosphate oxidase C-terminal" evidence="8">
    <location>
        <begin position="425"/>
        <end position="549"/>
    </location>
</feature>
<dbReference type="InterPro" id="IPR036188">
    <property type="entry name" value="FAD/NAD-bd_sf"/>
</dbReference>
<evidence type="ECO:0000259" key="8">
    <source>
        <dbReference type="Pfam" id="PF16901"/>
    </source>
</evidence>
<dbReference type="InterPro" id="IPR000447">
    <property type="entry name" value="G3P_DH_FAD-dep"/>
</dbReference>
<dbReference type="Gene3D" id="1.10.8.870">
    <property type="entry name" value="Alpha-glycerophosphate oxidase, cap domain"/>
    <property type="match status" value="1"/>
</dbReference>
<protein>
    <submittedName>
        <fullName evidence="9">Glycerol-3-phosphate dehydrogenase/oxidase</fullName>
    </submittedName>
</protein>
<evidence type="ECO:0000256" key="2">
    <source>
        <dbReference type="ARBA" id="ARBA00007330"/>
    </source>
</evidence>
<dbReference type="InterPro" id="IPR038299">
    <property type="entry name" value="DAO_C_sf"/>
</dbReference>
<dbReference type="PRINTS" id="PR01001">
    <property type="entry name" value="FADG3PDH"/>
</dbReference>
<evidence type="ECO:0000256" key="5">
    <source>
        <dbReference type="ARBA" id="ARBA00023002"/>
    </source>
</evidence>
<comment type="cofactor">
    <cofactor evidence="1">
        <name>FAD</name>
        <dbReference type="ChEBI" id="CHEBI:57692"/>
    </cofactor>
</comment>
<dbReference type="InterPro" id="IPR006076">
    <property type="entry name" value="FAD-dep_OxRdtase"/>
</dbReference>
<evidence type="ECO:0000259" key="7">
    <source>
        <dbReference type="Pfam" id="PF01266"/>
    </source>
</evidence>
<dbReference type="PANTHER" id="PTHR11985">
    <property type="entry name" value="GLYCEROL-3-PHOSPHATE DEHYDROGENASE"/>
    <property type="match status" value="1"/>
</dbReference>
<evidence type="ECO:0000256" key="1">
    <source>
        <dbReference type="ARBA" id="ARBA00001974"/>
    </source>
</evidence>
<reference evidence="10" key="1">
    <citation type="journal article" date="2019" name="Int. J. Syst. Evol. Microbiol.">
        <title>The Global Catalogue of Microorganisms (GCM) 10K type strain sequencing project: providing services to taxonomists for standard genome sequencing and annotation.</title>
        <authorList>
            <consortium name="The Broad Institute Genomics Platform"/>
            <consortium name="The Broad Institute Genome Sequencing Center for Infectious Disease"/>
            <person name="Wu L."/>
            <person name="Ma J."/>
        </authorList>
    </citation>
    <scope>NUCLEOTIDE SEQUENCE [LARGE SCALE GENOMIC DNA]</scope>
    <source>
        <strain evidence="10">JCM 16548</strain>
    </source>
</reference>
<organism evidence="9 10">
    <name type="scientific">Microlunatus aurantiacus</name>
    <dbReference type="NCBI Taxonomy" id="446786"/>
    <lineage>
        <taxon>Bacteria</taxon>
        <taxon>Bacillati</taxon>
        <taxon>Actinomycetota</taxon>
        <taxon>Actinomycetes</taxon>
        <taxon>Propionibacteriales</taxon>
        <taxon>Propionibacteriaceae</taxon>
        <taxon>Microlunatus</taxon>
    </lineage>
</organism>
<dbReference type="EMBL" id="BAAAYX010000003">
    <property type="protein sequence ID" value="GAA3698989.1"/>
    <property type="molecule type" value="Genomic_DNA"/>
</dbReference>
<dbReference type="SUPFAM" id="SSF51905">
    <property type="entry name" value="FAD/NAD(P)-binding domain"/>
    <property type="match status" value="1"/>
</dbReference>
<comment type="similarity">
    <text evidence="2">Belongs to the FAD-dependent glycerol-3-phosphate dehydrogenase family.</text>
</comment>
<name>A0ABP7D3T8_9ACTN</name>
<keyword evidence="4" id="KW-0274">FAD</keyword>
<evidence type="ECO:0000256" key="6">
    <source>
        <dbReference type="SAM" id="MobiDB-lite"/>
    </source>
</evidence>
<accession>A0ABP7D3T8</accession>
<dbReference type="PROSITE" id="PS00978">
    <property type="entry name" value="FAD_G3PDH_2"/>
    <property type="match status" value="1"/>
</dbReference>
<dbReference type="Proteomes" id="UP001500051">
    <property type="component" value="Unassembled WGS sequence"/>
</dbReference>
<gene>
    <name evidence="9" type="ORF">GCM10022204_14330</name>
</gene>
<feature type="domain" description="FAD dependent oxidoreductase" evidence="7">
    <location>
        <begin position="26"/>
        <end position="394"/>
    </location>
</feature>
<evidence type="ECO:0000256" key="4">
    <source>
        <dbReference type="ARBA" id="ARBA00022827"/>
    </source>
</evidence>
<dbReference type="PANTHER" id="PTHR11985:SF31">
    <property type="entry name" value="GLYCEROL-3-PHOSPHATE DEHYDROGENASE 2"/>
    <property type="match status" value="1"/>
</dbReference>
<evidence type="ECO:0000313" key="10">
    <source>
        <dbReference type="Proteomes" id="UP001500051"/>
    </source>
</evidence>
<dbReference type="InterPro" id="IPR031656">
    <property type="entry name" value="DAO_C"/>
</dbReference>
<evidence type="ECO:0000256" key="3">
    <source>
        <dbReference type="ARBA" id="ARBA00022630"/>
    </source>
</evidence>
<dbReference type="Pfam" id="PF16901">
    <property type="entry name" value="DAO_C"/>
    <property type="match status" value="1"/>
</dbReference>
<dbReference type="RefSeq" id="WP_344811623.1">
    <property type="nucleotide sequence ID" value="NZ_BAAAYX010000003.1"/>
</dbReference>
<dbReference type="SUPFAM" id="SSF54373">
    <property type="entry name" value="FAD-linked reductases, C-terminal domain"/>
    <property type="match status" value="1"/>
</dbReference>
<feature type="region of interest" description="Disordered" evidence="6">
    <location>
        <begin position="561"/>
        <end position="600"/>
    </location>
</feature>
<proteinExistence type="inferred from homology"/>
<evidence type="ECO:0000313" key="9">
    <source>
        <dbReference type="EMBL" id="GAA3698989.1"/>
    </source>
</evidence>
<comment type="caution">
    <text evidence="9">The sequence shown here is derived from an EMBL/GenBank/DDBJ whole genome shotgun (WGS) entry which is preliminary data.</text>
</comment>
<sequence>MLSPTTPLSPSSRTQALERLAADDFDVLVIGAGVTGAGAALDAATRGLTVGLVEARDYASGTSSRSTKLFHGGLRYLEQLDFRLVFEALQERKLALETLAPHLAKPVRFIYPLLKTGIDRAYAGLGIGVYDVMGAGRGVPSHLRHLGRRRTIELFGSGDPSVIRGSIAFYEGQVDDARHTMMLSRTAAHFGAAVASSTRVVGFLADPDGPARGRGGRVAGVRVRDLESGREIEIRARTVINAAGVWIDQLAQLLSPSGLQPARSFRVRASKGVHLLVPRDRIDAGCGLITRTKSSLLFVIPWHQHWIIGTTDTDWDLDLAHPAASSADIDYLLGQVNRLLAQPLTRDDVMGVYAGLRPLLAGESDSTSKLSREHAVATPVPGLVTVAGGKYTTYRVMAADAVDVAVRELAAVPGGASAAAAATPSVTAEVPLLGADGYRALWNTRARLAADSGLSTDWVEHLLNRYGSLTAELFALIAERPELGRPLASAPGYLAVEALYAATHEGALHLDDILARRTRISIETWDRGVAAATEVAGLVASALGWDEAQVGREIAHYTARVDAERESQHQPDDRSADAARLGAPDVRLDGRQGSEGRPAQ</sequence>
<dbReference type="Gene3D" id="3.50.50.60">
    <property type="entry name" value="FAD/NAD(P)-binding domain"/>
    <property type="match status" value="1"/>
</dbReference>